<evidence type="ECO:0000256" key="2">
    <source>
        <dbReference type="ARBA" id="ARBA00034247"/>
    </source>
</evidence>
<evidence type="ECO:0000313" key="6">
    <source>
        <dbReference type="EMBL" id="KGJ93573.1"/>
    </source>
</evidence>
<dbReference type="GO" id="GO:0052621">
    <property type="term" value="F:diguanylate cyclase activity"/>
    <property type="evidence" value="ECO:0007669"/>
    <property type="project" value="UniProtKB-EC"/>
</dbReference>
<dbReference type="InterPro" id="IPR000160">
    <property type="entry name" value="GGDEF_dom"/>
</dbReference>
<keyword evidence="4" id="KW-0812">Transmembrane</keyword>
<dbReference type="Gene3D" id="3.30.70.270">
    <property type="match status" value="1"/>
</dbReference>
<feature type="coiled-coil region" evidence="3">
    <location>
        <begin position="271"/>
        <end position="298"/>
    </location>
</feature>
<dbReference type="EMBL" id="JQED01000009">
    <property type="protein sequence ID" value="KGJ93573.1"/>
    <property type="molecule type" value="Genomic_DNA"/>
</dbReference>
<comment type="catalytic activity">
    <reaction evidence="2">
        <text>2 GTP = 3',3'-c-di-GMP + 2 diphosphate</text>
        <dbReference type="Rhea" id="RHEA:24898"/>
        <dbReference type="ChEBI" id="CHEBI:33019"/>
        <dbReference type="ChEBI" id="CHEBI:37565"/>
        <dbReference type="ChEBI" id="CHEBI:58805"/>
        <dbReference type="EC" id="2.7.7.65"/>
    </reaction>
</comment>
<evidence type="ECO:0000256" key="3">
    <source>
        <dbReference type="SAM" id="Coils"/>
    </source>
</evidence>
<keyword evidence="4" id="KW-0472">Membrane</keyword>
<organism evidence="6 7">
    <name type="scientific">Colwellia psychrerythraea</name>
    <name type="common">Vibrio psychroerythus</name>
    <dbReference type="NCBI Taxonomy" id="28229"/>
    <lineage>
        <taxon>Bacteria</taxon>
        <taxon>Pseudomonadati</taxon>
        <taxon>Pseudomonadota</taxon>
        <taxon>Gammaproteobacteria</taxon>
        <taxon>Alteromonadales</taxon>
        <taxon>Colwelliaceae</taxon>
        <taxon>Colwellia</taxon>
    </lineage>
</organism>
<dbReference type="PROSITE" id="PS50887">
    <property type="entry name" value="GGDEF"/>
    <property type="match status" value="1"/>
</dbReference>
<dbReference type="InterPro" id="IPR050469">
    <property type="entry name" value="Diguanylate_Cyclase"/>
</dbReference>
<gene>
    <name evidence="6" type="ORF">ND2E_2302</name>
</gene>
<protein>
    <recommendedName>
        <fullName evidence="1">diguanylate cyclase</fullName>
        <ecNumber evidence="1">2.7.7.65</ecNumber>
    </recommendedName>
</protein>
<evidence type="ECO:0000259" key="5">
    <source>
        <dbReference type="PROSITE" id="PS50887"/>
    </source>
</evidence>
<accession>A0A099KV84</accession>
<dbReference type="CDD" id="cd01949">
    <property type="entry name" value="GGDEF"/>
    <property type="match status" value="1"/>
</dbReference>
<keyword evidence="3" id="KW-0175">Coiled coil</keyword>
<keyword evidence="4" id="KW-1133">Transmembrane helix</keyword>
<comment type="caution">
    <text evidence="6">The sequence shown here is derived from an EMBL/GenBank/DDBJ whole genome shotgun (WGS) entry which is preliminary data.</text>
</comment>
<dbReference type="PANTHER" id="PTHR45138">
    <property type="entry name" value="REGULATORY COMPONENTS OF SENSORY TRANSDUCTION SYSTEM"/>
    <property type="match status" value="1"/>
</dbReference>
<name>A0A099KV84_COLPS</name>
<dbReference type="InterPro" id="IPR029787">
    <property type="entry name" value="Nucleotide_cyclase"/>
</dbReference>
<evidence type="ECO:0000256" key="4">
    <source>
        <dbReference type="SAM" id="Phobius"/>
    </source>
</evidence>
<dbReference type="EC" id="2.7.7.65" evidence="1"/>
<reference evidence="6 7" key="1">
    <citation type="submission" date="2014-08" db="EMBL/GenBank/DDBJ databases">
        <title>Genomic and Phenotypic Diversity of Colwellia psychrerythraea strains from Disparate Marine Basins.</title>
        <authorList>
            <person name="Techtmann S.M."/>
            <person name="Stelling S.C."/>
            <person name="Utturkar S.M."/>
            <person name="Alshibli N."/>
            <person name="Harris A."/>
            <person name="Brown S.D."/>
            <person name="Hazen T.C."/>
        </authorList>
    </citation>
    <scope>NUCLEOTIDE SEQUENCE [LARGE SCALE GENOMIC DNA]</scope>
    <source>
        <strain evidence="6 7">ND2E</strain>
    </source>
</reference>
<dbReference type="AlphaFoldDB" id="A0A099KV84"/>
<dbReference type="Pfam" id="PF00990">
    <property type="entry name" value="GGDEF"/>
    <property type="match status" value="1"/>
</dbReference>
<dbReference type="InterPro" id="IPR043128">
    <property type="entry name" value="Rev_trsase/Diguanyl_cyclase"/>
</dbReference>
<feature type="domain" description="GGDEF" evidence="5">
    <location>
        <begin position="325"/>
        <end position="460"/>
    </location>
</feature>
<dbReference type="PANTHER" id="PTHR45138:SF9">
    <property type="entry name" value="DIGUANYLATE CYCLASE DGCM-RELATED"/>
    <property type="match status" value="1"/>
</dbReference>
<dbReference type="PATRIC" id="fig|28229.4.peg.1328"/>
<evidence type="ECO:0000313" key="7">
    <source>
        <dbReference type="Proteomes" id="UP000029843"/>
    </source>
</evidence>
<dbReference type="Proteomes" id="UP000029843">
    <property type="component" value="Unassembled WGS sequence"/>
</dbReference>
<feature type="transmembrane region" description="Helical" evidence="4">
    <location>
        <begin position="218"/>
        <end position="237"/>
    </location>
</feature>
<dbReference type="SUPFAM" id="SSF55073">
    <property type="entry name" value="Nucleotide cyclase"/>
    <property type="match status" value="1"/>
</dbReference>
<dbReference type="NCBIfam" id="TIGR00254">
    <property type="entry name" value="GGDEF"/>
    <property type="match status" value="1"/>
</dbReference>
<dbReference type="RefSeq" id="WP_033093089.1">
    <property type="nucleotide sequence ID" value="NZ_JQED01000009.1"/>
</dbReference>
<sequence>MMSYVFDAYEEKQNADLNIHAVTLSKVLSLQIEIKQSVLKELLKDKSLINTIEILDKTDITNKTSYVRNLFPDTVGLAFFDDKGVILGDSKKQKVLFLCQQDMKKHISKISEFQSPPIHRPPEKPPHFDLTSPFTSNSSQYYLLVSFNLNILDNVLKTFGEPDYYYQIIGDENSTITEKGKAGKSLYTQVVIPNTQWLLKVEAPASDFLDILKYPKRYFVFIFLFLFISALIISKIVNKYIRVELEGLSSIISRIEHNNEITRYSVKLSDFDKLQKNILNQARELQKSRQELAQLTNLDPLTSINNRRSMDLDLIKYQALVESGSAICLAMIDLNNFKLVNDKLGHQVGDRLLIDFASTLKKSIRDSDGLYRLGGDEFLVALINCNLEQTQKWKKQLLKEIPTLLGTNKAINQLERPVGISVGIVMCGNETIEQMLERADKAMYCDKQKQKLANSLQVCS</sequence>
<evidence type="ECO:0000256" key="1">
    <source>
        <dbReference type="ARBA" id="ARBA00012528"/>
    </source>
</evidence>
<dbReference type="SMART" id="SM00267">
    <property type="entry name" value="GGDEF"/>
    <property type="match status" value="1"/>
</dbReference>
<proteinExistence type="predicted"/>